<sequence length="98" mass="9946">MLTVTVHNVGTVDGVPAGVDVTFYEGTDASGIKLGTKPTLEPLPAGSSTDVVWVLFAPPAGESSDYYVEVDSGPSGGSIVECDENNNSALVTDAACPD</sequence>
<dbReference type="Proteomes" id="UP001164459">
    <property type="component" value="Chromosome"/>
</dbReference>
<evidence type="ECO:0000313" key="3">
    <source>
        <dbReference type="Proteomes" id="UP001164459"/>
    </source>
</evidence>
<reference evidence="2" key="1">
    <citation type="submission" date="2022-11" db="EMBL/GenBank/DDBJ databases">
        <title>Minimal conservation of predation-associated metabolite biosynthetic gene clusters underscores biosynthetic potential of Myxococcota including descriptions for ten novel species: Archangium lansinium sp. nov., Myxococcus landrumus sp. nov., Nannocystis bai.</title>
        <authorList>
            <person name="Ahearne A."/>
            <person name="Stevens C."/>
            <person name="Dowd S."/>
        </authorList>
    </citation>
    <scope>NUCLEOTIDE SEQUENCE</scope>
    <source>
        <strain evidence="2">Fl3</strain>
    </source>
</reference>
<name>A0ABY7GWZ2_9BACT</name>
<protein>
    <recommendedName>
        <fullName evidence="1">CARDB domain-containing protein</fullName>
    </recommendedName>
</protein>
<dbReference type="Gene3D" id="2.60.40.10">
    <property type="entry name" value="Immunoglobulins"/>
    <property type="match status" value="1"/>
</dbReference>
<dbReference type="Pfam" id="PF07705">
    <property type="entry name" value="CARDB"/>
    <property type="match status" value="1"/>
</dbReference>
<evidence type="ECO:0000313" key="2">
    <source>
        <dbReference type="EMBL" id="WAS91476.1"/>
    </source>
</evidence>
<organism evidence="2 3">
    <name type="scientific">Nannocystis punicea</name>
    <dbReference type="NCBI Taxonomy" id="2995304"/>
    <lineage>
        <taxon>Bacteria</taxon>
        <taxon>Pseudomonadati</taxon>
        <taxon>Myxococcota</taxon>
        <taxon>Polyangia</taxon>
        <taxon>Nannocystales</taxon>
        <taxon>Nannocystaceae</taxon>
        <taxon>Nannocystis</taxon>
    </lineage>
</organism>
<keyword evidence="3" id="KW-1185">Reference proteome</keyword>
<dbReference type="RefSeq" id="WP_269033839.1">
    <property type="nucleotide sequence ID" value="NZ_CP114040.1"/>
</dbReference>
<dbReference type="InterPro" id="IPR013783">
    <property type="entry name" value="Ig-like_fold"/>
</dbReference>
<accession>A0ABY7GWZ2</accession>
<feature type="domain" description="CARDB" evidence="1">
    <location>
        <begin position="2"/>
        <end position="88"/>
    </location>
</feature>
<gene>
    <name evidence="2" type="ORF">O0S08_35280</name>
</gene>
<evidence type="ECO:0000259" key="1">
    <source>
        <dbReference type="Pfam" id="PF07705"/>
    </source>
</evidence>
<proteinExistence type="predicted"/>
<dbReference type="InterPro" id="IPR011635">
    <property type="entry name" value="CARDB"/>
</dbReference>
<dbReference type="EMBL" id="CP114040">
    <property type="protein sequence ID" value="WAS91476.1"/>
    <property type="molecule type" value="Genomic_DNA"/>
</dbReference>